<keyword evidence="2" id="KW-0732">Signal</keyword>
<proteinExistence type="predicted"/>
<sequence length="227" mass="25597" precursor="true">MKTTCTFVRALLLIASLLLAASLTTQAIKYFTGHARLLGITDLLNVNGEVNVPTFFSVLLLLTCSSLLGFVAYLKKTQRATYSLHWLILSLGFLFMAADEFMGFHERLNEVTDQQVGLVDSTWLKYSWVIPGLFVIMLIGISYIRFLQQLARAHRIRFMLAGALYCTGIIGVEMVGAHHAALHSSFNFAYSLLSTLEEGMEMMGLILFINALIHYTREQYPHIRIRP</sequence>
<feature type="transmembrane region" description="Helical" evidence="1">
    <location>
        <begin position="86"/>
        <end position="105"/>
    </location>
</feature>
<dbReference type="eggNOG" id="ENOG5031B6Q">
    <property type="taxonomic scope" value="Bacteria"/>
</dbReference>
<keyword evidence="1" id="KW-0472">Membrane</keyword>
<name>C6X868_METGS</name>
<keyword evidence="1" id="KW-0812">Transmembrane</keyword>
<reference evidence="4" key="1">
    <citation type="submission" date="2009-07" db="EMBL/GenBank/DDBJ databases">
        <title>Complete sequence of chromosome of Methylovorus sp. SIP3-4.</title>
        <authorList>
            <person name="Lucas S."/>
            <person name="Copeland A."/>
            <person name="Lapidus A."/>
            <person name="Glavina del Rio T."/>
            <person name="Tice H."/>
            <person name="Bruce D."/>
            <person name="Goodwin L."/>
            <person name="Pitluck S."/>
            <person name="Clum A."/>
            <person name="Larimer F."/>
            <person name="Land M."/>
            <person name="Hauser L."/>
            <person name="Kyrpides N."/>
            <person name="Mikhailova N."/>
            <person name="Kayluzhnaya M."/>
            <person name="Chistoserdova L."/>
        </authorList>
    </citation>
    <scope>NUCLEOTIDE SEQUENCE [LARGE SCALE GENOMIC DNA]</scope>
    <source>
        <strain evidence="4">SIP3-4</strain>
    </source>
</reference>
<feature type="transmembrane region" description="Helical" evidence="1">
    <location>
        <begin position="158"/>
        <end position="179"/>
    </location>
</feature>
<dbReference type="KEGG" id="mei:Msip34_0089"/>
<feature type="transmembrane region" description="Helical" evidence="1">
    <location>
        <begin position="51"/>
        <end position="74"/>
    </location>
</feature>
<feature type="signal peptide" evidence="2">
    <location>
        <begin position="1"/>
        <end position="20"/>
    </location>
</feature>
<keyword evidence="1" id="KW-1133">Transmembrane helix</keyword>
<organism evidence="3 4">
    <name type="scientific">Methylovorus glucosotrophus (strain SIP3-4)</name>
    <dbReference type="NCBI Taxonomy" id="582744"/>
    <lineage>
        <taxon>Bacteria</taxon>
        <taxon>Pseudomonadati</taxon>
        <taxon>Pseudomonadota</taxon>
        <taxon>Betaproteobacteria</taxon>
        <taxon>Nitrosomonadales</taxon>
        <taxon>Methylophilaceae</taxon>
        <taxon>Methylovorus</taxon>
    </lineage>
</organism>
<feature type="chain" id="PRO_5002973594" evidence="2">
    <location>
        <begin position="21"/>
        <end position="227"/>
    </location>
</feature>
<dbReference type="RefSeq" id="WP_015829123.1">
    <property type="nucleotide sequence ID" value="NC_012969.1"/>
</dbReference>
<protein>
    <submittedName>
        <fullName evidence="3">Multidrug resistance protein (Efflux pump/antiporter)</fullName>
    </submittedName>
</protein>
<dbReference type="AlphaFoldDB" id="C6X868"/>
<dbReference type="EMBL" id="CP001674">
    <property type="protein sequence ID" value="ACT49338.1"/>
    <property type="molecule type" value="Genomic_DNA"/>
</dbReference>
<reference evidence="3 4" key="2">
    <citation type="journal article" date="2011" name="J. Bacteriol.">
        <title>Genomes of three methylotrophs from a single niche uncover genetic and metabolic divergence of Methylophilaceae.</title>
        <authorList>
            <person name="Lapidus A."/>
            <person name="Clum A."/>
            <person name="Labutti K."/>
            <person name="Kaluzhnaya M.G."/>
            <person name="Lim S."/>
            <person name="Beck D.A."/>
            <person name="Glavina Del Rio T."/>
            <person name="Nolan M."/>
            <person name="Mavromatis K."/>
            <person name="Huntemann M."/>
            <person name="Lucas S."/>
            <person name="Lidstrom M.E."/>
            <person name="Ivanova N."/>
            <person name="Chistoserdova L."/>
        </authorList>
    </citation>
    <scope>NUCLEOTIDE SEQUENCE [LARGE SCALE GENOMIC DNA]</scope>
    <source>
        <strain evidence="3 4">SIP3-4</strain>
    </source>
</reference>
<keyword evidence="4" id="KW-1185">Reference proteome</keyword>
<dbReference type="HOGENOM" id="CLU_072761_0_0_4"/>
<gene>
    <name evidence="3" type="ordered locus">Msip34_0089</name>
</gene>
<evidence type="ECO:0000256" key="2">
    <source>
        <dbReference type="SAM" id="SignalP"/>
    </source>
</evidence>
<feature type="transmembrane region" description="Helical" evidence="1">
    <location>
        <begin position="199"/>
        <end position="216"/>
    </location>
</feature>
<dbReference type="Proteomes" id="UP000002743">
    <property type="component" value="Chromosome"/>
</dbReference>
<accession>C6X868</accession>
<evidence type="ECO:0000313" key="4">
    <source>
        <dbReference type="Proteomes" id="UP000002743"/>
    </source>
</evidence>
<evidence type="ECO:0000256" key="1">
    <source>
        <dbReference type="SAM" id="Phobius"/>
    </source>
</evidence>
<dbReference type="OrthoDB" id="8566572at2"/>
<feature type="transmembrane region" description="Helical" evidence="1">
    <location>
        <begin position="125"/>
        <end position="146"/>
    </location>
</feature>
<evidence type="ECO:0000313" key="3">
    <source>
        <dbReference type="EMBL" id="ACT49338.1"/>
    </source>
</evidence>